<organism evidence="2 3">
    <name type="scientific">Caenorhabditis auriculariae</name>
    <dbReference type="NCBI Taxonomy" id="2777116"/>
    <lineage>
        <taxon>Eukaryota</taxon>
        <taxon>Metazoa</taxon>
        <taxon>Ecdysozoa</taxon>
        <taxon>Nematoda</taxon>
        <taxon>Chromadorea</taxon>
        <taxon>Rhabditida</taxon>
        <taxon>Rhabditina</taxon>
        <taxon>Rhabditomorpha</taxon>
        <taxon>Rhabditoidea</taxon>
        <taxon>Rhabditidae</taxon>
        <taxon>Peloderinae</taxon>
        <taxon>Caenorhabditis</taxon>
    </lineage>
</organism>
<dbReference type="Proteomes" id="UP000835052">
    <property type="component" value="Unassembled WGS sequence"/>
</dbReference>
<evidence type="ECO:0000256" key="1">
    <source>
        <dbReference type="SAM" id="MobiDB-lite"/>
    </source>
</evidence>
<comment type="caution">
    <text evidence="2">The sequence shown here is derived from an EMBL/GenBank/DDBJ whole genome shotgun (WGS) entry which is preliminary data.</text>
</comment>
<feature type="region of interest" description="Disordered" evidence="1">
    <location>
        <begin position="1"/>
        <end position="57"/>
    </location>
</feature>
<reference evidence="2" key="1">
    <citation type="submission" date="2020-10" db="EMBL/GenBank/DDBJ databases">
        <authorList>
            <person name="Kikuchi T."/>
        </authorList>
    </citation>
    <scope>NUCLEOTIDE SEQUENCE</scope>
    <source>
        <strain evidence="2">NKZ352</strain>
    </source>
</reference>
<dbReference type="OrthoDB" id="5826048at2759"/>
<evidence type="ECO:0000313" key="2">
    <source>
        <dbReference type="EMBL" id="CAD6190713.1"/>
    </source>
</evidence>
<dbReference type="AlphaFoldDB" id="A0A8S1H685"/>
<keyword evidence="3" id="KW-1185">Reference proteome</keyword>
<dbReference type="EMBL" id="CAJGYM010000017">
    <property type="protein sequence ID" value="CAD6190713.1"/>
    <property type="molecule type" value="Genomic_DNA"/>
</dbReference>
<name>A0A8S1H685_9PELO</name>
<evidence type="ECO:0000313" key="3">
    <source>
        <dbReference type="Proteomes" id="UP000835052"/>
    </source>
</evidence>
<proteinExistence type="predicted"/>
<protein>
    <submittedName>
        <fullName evidence="2">Uncharacterized protein</fullName>
    </submittedName>
</protein>
<sequence length="257" mass="29367">MTSEIFSRSRFRVQSAPPGQARQPVRTFAGRKLPPIQTNQTQKPVEKSFKPSTPDPESVRRVLEQRMTQAMAGPETVLKKQASGDSLTHLTTRRGSLRREMAMTSQDATLVELDAVEISMLHSINRANYAGKEGSFYHMDGLLKHEFEDVSDEESEKVQRRPKISLVRQFEQDDINAPLDGVRLSNLEQRQSALKSLEDRLAGYRHEKMRSSTRSGDLPEDLISGLVYDVDFDCYYNPRTDTYYRLKSMSKSEEAKF</sequence>
<gene>
    <name evidence="2" type="ORF">CAUJ_LOCUS6632</name>
</gene>
<accession>A0A8S1H685</accession>